<reference evidence="2 3" key="1">
    <citation type="submission" date="2015-07" db="EMBL/GenBank/DDBJ databases">
        <title>Genome of Polaribacter dokdonenesis DSW-5, isolated from seawater off Dokdo in Korea.</title>
        <authorList>
            <person name="Yoon K."/>
            <person name="Song J.Y."/>
            <person name="Kim J.F."/>
        </authorList>
    </citation>
    <scope>NUCLEOTIDE SEQUENCE [LARGE SCALE GENOMIC DNA]</scope>
    <source>
        <strain evidence="2 3">DSW-5</strain>
    </source>
</reference>
<sequence length="38" mass="4784">MKRMEKPKYKWEKVYTFVLIANLIYLILFYLITNHFTN</sequence>
<keyword evidence="1" id="KW-0812">Transmembrane</keyword>
<dbReference type="PATRIC" id="fig|1300348.6.peg.21"/>
<dbReference type="Proteomes" id="UP000037716">
    <property type="component" value="Unassembled WGS sequence"/>
</dbReference>
<organism evidence="2 3">
    <name type="scientific">Polaribacter dokdonensis DSW-5</name>
    <dbReference type="NCBI Taxonomy" id="1300348"/>
    <lineage>
        <taxon>Bacteria</taxon>
        <taxon>Pseudomonadati</taxon>
        <taxon>Bacteroidota</taxon>
        <taxon>Flavobacteriia</taxon>
        <taxon>Flavobacteriales</taxon>
        <taxon>Flavobacteriaceae</taxon>
    </lineage>
</organism>
<keyword evidence="1" id="KW-0472">Membrane</keyword>
<evidence type="ECO:0000256" key="1">
    <source>
        <dbReference type="SAM" id="Phobius"/>
    </source>
</evidence>
<dbReference type="AlphaFoldDB" id="A0A0M9CDK0"/>
<dbReference type="EMBL" id="LGBR01000001">
    <property type="protein sequence ID" value="KOY50461.1"/>
    <property type="molecule type" value="Genomic_DNA"/>
</dbReference>
<protein>
    <submittedName>
        <fullName evidence="2">Uncharacterized protein</fullName>
    </submittedName>
</protein>
<accession>A0A0M9CDK0</accession>
<evidence type="ECO:0000313" key="2">
    <source>
        <dbReference type="EMBL" id="KOY50461.1"/>
    </source>
</evidence>
<feature type="transmembrane region" description="Helical" evidence="1">
    <location>
        <begin position="12"/>
        <end position="32"/>
    </location>
</feature>
<keyword evidence="1" id="KW-1133">Transmembrane helix</keyword>
<proteinExistence type="predicted"/>
<comment type="caution">
    <text evidence="2">The sequence shown here is derived from an EMBL/GenBank/DDBJ whole genome shotgun (WGS) entry which is preliminary data.</text>
</comment>
<evidence type="ECO:0000313" key="3">
    <source>
        <dbReference type="Proteomes" id="UP000037716"/>
    </source>
</evidence>
<gene>
    <name evidence="2" type="ORF">I602_21</name>
</gene>
<name>A0A0M9CDK0_9FLAO</name>